<keyword evidence="2" id="KW-1185">Reference proteome</keyword>
<evidence type="ECO:0000313" key="1">
    <source>
        <dbReference type="EMBL" id="KAH3738846.1"/>
    </source>
</evidence>
<proteinExistence type="predicted"/>
<protein>
    <submittedName>
        <fullName evidence="1">Uncharacterized protein</fullName>
    </submittedName>
</protein>
<dbReference type="EMBL" id="JAIWYP010000011">
    <property type="protein sequence ID" value="KAH3738846.1"/>
    <property type="molecule type" value="Genomic_DNA"/>
</dbReference>
<gene>
    <name evidence="1" type="ORF">DPMN_045489</name>
</gene>
<reference evidence="1" key="1">
    <citation type="journal article" date="2019" name="bioRxiv">
        <title>The Genome of the Zebra Mussel, Dreissena polymorpha: A Resource for Invasive Species Research.</title>
        <authorList>
            <person name="McCartney M.A."/>
            <person name="Auch B."/>
            <person name="Kono T."/>
            <person name="Mallez S."/>
            <person name="Zhang Y."/>
            <person name="Obille A."/>
            <person name="Becker A."/>
            <person name="Abrahante J.E."/>
            <person name="Garbe J."/>
            <person name="Badalamenti J.P."/>
            <person name="Herman A."/>
            <person name="Mangelson H."/>
            <person name="Liachko I."/>
            <person name="Sullivan S."/>
            <person name="Sone E.D."/>
            <person name="Koren S."/>
            <person name="Silverstein K.A.T."/>
            <person name="Beckman K.B."/>
            <person name="Gohl D.M."/>
        </authorList>
    </citation>
    <scope>NUCLEOTIDE SEQUENCE</scope>
    <source>
        <strain evidence="1">Duluth1</strain>
        <tissue evidence="1">Whole animal</tissue>
    </source>
</reference>
<reference evidence="1" key="2">
    <citation type="submission" date="2020-11" db="EMBL/GenBank/DDBJ databases">
        <authorList>
            <person name="McCartney M.A."/>
            <person name="Auch B."/>
            <person name="Kono T."/>
            <person name="Mallez S."/>
            <person name="Becker A."/>
            <person name="Gohl D.M."/>
            <person name="Silverstein K.A.T."/>
            <person name="Koren S."/>
            <person name="Bechman K.B."/>
            <person name="Herman A."/>
            <person name="Abrahante J.E."/>
            <person name="Garbe J."/>
        </authorList>
    </citation>
    <scope>NUCLEOTIDE SEQUENCE</scope>
    <source>
        <strain evidence="1">Duluth1</strain>
        <tissue evidence="1">Whole animal</tissue>
    </source>
</reference>
<evidence type="ECO:0000313" key="2">
    <source>
        <dbReference type="Proteomes" id="UP000828390"/>
    </source>
</evidence>
<organism evidence="1 2">
    <name type="scientific">Dreissena polymorpha</name>
    <name type="common">Zebra mussel</name>
    <name type="synonym">Mytilus polymorpha</name>
    <dbReference type="NCBI Taxonomy" id="45954"/>
    <lineage>
        <taxon>Eukaryota</taxon>
        <taxon>Metazoa</taxon>
        <taxon>Spiralia</taxon>
        <taxon>Lophotrochozoa</taxon>
        <taxon>Mollusca</taxon>
        <taxon>Bivalvia</taxon>
        <taxon>Autobranchia</taxon>
        <taxon>Heteroconchia</taxon>
        <taxon>Euheterodonta</taxon>
        <taxon>Imparidentia</taxon>
        <taxon>Neoheterodontei</taxon>
        <taxon>Myida</taxon>
        <taxon>Dreissenoidea</taxon>
        <taxon>Dreissenidae</taxon>
        <taxon>Dreissena</taxon>
    </lineage>
</organism>
<dbReference type="Proteomes" id="UP000828390">
    <property type="component" value="Unassembled WGS sequence"/>
</dbReference>
<dbReference type="AlphaFoldDB" id="A0A9D4D6N0"/>
<name>A0A9D4D6N0_DREPO</name>
<comment type="caution">
    <text evidence="1">The sequence shown here is derived from an EMBL/GenBank/DDBJ whole genome shotgun (WGS) entry which is preliminary data.</text>
</comment>
<accession>A0A9D4D6N0</accession>
<sequence>MKCEKFRHLSLLARVSGCGSCKGDDVAQMTGLSRCSVSRGLQPAKTFRSDREYM</sequence>